<protein>
    <submittedName>
        <fullName evidence="6">Transglycosylase SLT domain-containing protein</fullName>
    </submittedName>
</protein>
<feature type="chain" id="PRO_5014601914" evidence="3">
    <location>
        <begin position="28"/>
        <end position="666"/>
    </location>
</feature>
<organism evidence="6 7">
    <name type="scientific">Beggiatoa leptomitoformis</name>
    <dbReference type="NCBI Taxonomy" id="288004"/>
    <lineage>
        <taxon>Bacteria</taxon>
        <taxon>Pseudomonadati</taxon>
        <taxon>Pseudomonadota</taxon>
        <taxon>Gammaproteobacteria</taxon>
        <taxon>Thiotrichales</taxon>
        <taxon>Thiotrichaceae</taxon>
        <taxon>Beggiatoa</taxon>
    </lineage>
</organism>
<keyword evidence="2 3" id="KW-0732">Signal</keyword>
<comment type="similarity">
    <text evidence="1">Belongs to the transglycosylase Slt family.</text>
</comment>
<dbReference type="SUPFAM" id="SSF53955">
    <property type="entry name" value="Lysozyme-like"/>
    <property type="match status" value="1"/>
</dbReference>
<dbReference type="OrthoDB" id="92254at2"/>
<dbReference type="AlphaFoldDB" id="A0A2N9YB74"/>
<dbReference type="Pfam" id="PF01464">
    <property type="entry name" value="SLT"/>
    <property type="match status" value="1"/>
</dbReference>
<dbReference type="InterPro" id="IPR008258">
    <property type="entry name" value="Transglycosylase_SLT_dom_1"/>
</dbReference>
<proteinExistence type="inferred from homology"/>
<evidence type="ECO:0000313" key="6">
    <source>
        <dbReference type="EMBL" id="AUI67728.1"/>
    </source>
</evidence>
<keyword evidence="7" id="KW-1185">Reference proteome</keyword>
<dbReference type="Gene3D" id="1.25.20.10">
    <property type="entry name" value="Bacterial muramidases"/>
    <property type="match status" value="1"/>
</dbReference>
<dbReference type="InterPro" id="IPR037061">
    <property type="entry name" value="Lytic_TGlycoase_superhlx_L_sf"/>
</dbReference>
<dbReference type="Pfam" id="PF14718">
    <property type="entry name" value="SLT_L"/>
    <property type="match status" value="1"/>
</dbReference>
<feature type="domain" description="Lytic transglycosylase superhelical linker" evidence="5">
    <location>
        <begin position="414"/>
        <end position="480"/>
    </location>
</feature>
<sequence length="666" mass="75811">MKRSFLISLFLPSVMLFIGLNSITVHATDITQQRQAFLTALQALKSRNMATFEQLSTQLDNYPLNYYLRYLELSPRLKNASPEEILAFVERYGDTANGNKIRQEWLARLAAQNEWAGFLYSYKPQKSQALQCNYLYAQLMTGTPPAKLMAETKELYLVSKAQPSACEPLFAAVLYNSKEMQNNALLWQRIHLVMQAGNIKVADTLSNRLNDSEKQWLRLWQTMHLNPSATLSSFSQADVPLARDIIVHGISRLATDPSTFNSALSYWDDFQKRYAFSVEQLGEAQRNIALASAKQDRSDALQRLTAVNKNYLTDEITETRLKLALKRQEWVAIADFVTELPIEERDSLQWQYWLARALEQINGKTNEGQTAKDIYQHLAKERDYYGFLAADRLGIPYDVKHHPIQFSAAEEKHLMNQVGFYSAYEFYQLGMIPEARREWQYVTDNMPQREQAIAAALASRWKWYDRAIFTAAKANSYDDLEVRFPLAYYQNIVTGAKNQDVDLSWVYGITRQESAFVQEARSGAGALGLMQLMPATGRHVAQKIGLPVKSNADILYIDNNIALGAAYLKQMLDFFDGNYMLATAAYNAGPGRAKRWAAMNGCLPADVWVEMIPFDETRTYVRRVLFYTSVFDARLNQQVRPLRVALSAEHCLVNSAEIESTNASGS</sequence>
<gene>
    <name evidence="6" type="ORF">BLE401_02800</name>
</gene>
<dbReference type="GO" id="GO:0042597">
    <property type="term" value="C:periplasmic space"/>
    <property type="evidence" value="ECO:0007669"/>
    <property type="project" value="InterPro"/>
</dbReference>
<dbReference type="InterPro" id="IPR012289">
    <property type="entry name" value="Lytic_TGlycosylase_superhlx_L"/>
</dbReference>
<dbReference type="PANTHER" id="PTHR37423:SF5">
    <property type="entry name" value="SOLUBLE LYTIC MUREIN TRANSGLYCOSYLASE"/>
    <property type="match status" value="1"/>
</dbReference>
<evidence type="ECO:0000259" key="5">
    <source>
        <dbReference type="Pfam" id="PF14718"/>
    </source>
</evidence>
<evidence type="ECO:0000256" key="2">
    <source>
        <dbReference type="ARBA" id="ARBA00022729"/>
    </source>
</evidence>
<dbReference type="SUPFAM" id="SSF48435">
    <property type="entry name" value="Bacterial muramidases"/>
    <property type="match status" value="1"/>
</dbReference>
<evidence type="ECO:0000256" key="3">
    <source>
        <dbReference type="SAM" id="SignalP"/>
    </source>
</evidence>
<dbReference type="Proteomes" id="UP000234271">
    <property type="component" value="Chromosome"/>
</dbReference>
<dbReference type="RefSeq" id="WP_062148953.1">
    <property type="nucleotide sequence ID" value="NZ_CP012373.2"/>
</dbReference>
<accession>A0A2N9YB74</accession>
<dbReference type="Gene3D" id="1.10.530.10">
    <property type="match status" value="1"/>
</dbReference>
<feature type="signal peptide" evidence="3">
    <location>
        <begin position="1"/>
        <end position="27"/>
    </location>
</feature>
<dbReference type="KEGG" id="blep:AL038_03230"/>
<dbReference type="InterPro" id="IPR023346">
    <property type="entry name" value="Lysozyme-like_dom_sf"/>
</dbReference>
<dbReference type="PANTHER" id="PTHR37423">
    <property type="entry name" value="SOLUBLE LYTIC MUREIN TRANSGLYCOSYLASE-RELATED"/>
    <property type="match status" value="1"/>
</dbReference>
<evidence type="ECO:0000256" key="1">
    <source>
        <dbReference type="ARBA" id="ARBA00007734"/>
    </source>
</evidence>
<dbReference type="CDD" id="cd13401">
    <property type="entry name" value="Slt70-like"/>
    <property type="match status" value="1"/>
</dbReference>
<evidence type="ECO:0000259" key="4">
    <source>
        <dbReference type="Pfam" id="PF01464"/>
    </source>
</evidence>
<dbReference type="InterPro" id="IPR008939">
    <property type="entry name" value="Lytic_TGlycosylase_superhlx_U"/>
</dbReference>
<dbReference type="GO" id="GO:0004553">
    <property type="term" value="F:hydrolase activity, hydrolyzing O-glycosyl compounds"/>
    <property type="evidence" value="ECO:0007669"/>
    <property type="project" value="InterPro"/>
</dbReference>
<dbReference type="EMBL" id="CP018889">
    <property type="protein sequence ID" value="AUI67728.1"/>
    <property type="molecule type" value="Genomic_DNA"/>
</dbReference>
<evidence type="ECO:0000313" key="7">
    <source>
        <dbReference type="Proteomes" id="UP000234271"/>
    </source>
</evidence>
<reference evidence="7" key="1">
    <citation type="submission" date="2016-12" db="EMBL/GenBank/DDBJ databases">
        <title>Complete Genome Sequence of Beggiatoa leptomitiformis D-401.</title>
        <authorList>
            <person name="Fomenkov A."/>
            <person name="Vincze T."/>
            <person name="Grabovich M."/>
            <person name="Anton B.P."/>
            <person name="Dubinina G."/>
            <person name="Orlova M."/>
            <person name="Belousova E."/>
            <person name="Roberts R.J."/>
        </authorList>
    </citation>
    <scope>NUCLEOTIDE SEQUENCE [LARGE SCALE GENOMIC DNA]</scope>
    <source>
        <strain evidence="7">D-401</strain>
    </source>
</reference>
<name>A0A2N9YB74_9GAMM</name>
<dbReference type="Gene3D" id="1.10.1240.20">
    <property type="entry name" value="Lytic transglycosylase, superhelical linker domain"/>
    <property type="match status" value="1"/>
</dbReference>
<feature type="domain" description="Transglycosylase SLT" evidence="4">
    <location>
        <begin position="495"/>
        <end position="601"/>
    </location>
</feature>